<evidence type="ECO:0000313" key="6">
    <source>
        <dbReference type="EMBL" id="CAE0466469.1"/>
    </source>
</evidence>
<dbReference type="EMBL" id="HBIO01014659">
    <property type="protein sequence ID" value="CAE0466469.1"/>
    <property type="molecule type" value="Transcribed_RNA"/>
</dbReference>
<keyword evidence="3" id="KW-0862">Zinc</keyword>
<evidence type="ECO:0000259" key="5">
    <source>
        <dbReference type="PROSITE" id="PS50865"/>
    </source>
</evidence>
<organism evidence="6">
    <name type="scientific">Chaetoceros debilis</name>
    <dbReference type="NCBI Taxonomy" id="122233"/>
    <lineage>
        <taxon>Eukaryota</taxon>
        <taxon>Sar</taxon>
        <taxon>Stramenopiles</taxon>
        <taxon>Ochrophyta</taxon>
        <taxon>Bacillariophyta</taxon>
        <taxon>Coscinodiscophyceae</taxon>
        <taxon>Chaetocerotophycidae</taxon>
        <taxon>Chaetocerotales</taxon>
        <taxon>Chaetocerotaceae</taxon>
        <taxon>Chaetoceros</taxon>
    </lineage>
</organism>
<evidence type="ECO:0000256" key="3">
    <source>
        <dbReference type="ARBA" id="ARBA00022833"/>
    </source>
</evidence>
<protein>
    <recommendedName>
        <fullName evidence="5">MYND-type domain-containing protein</fullName>
    </recommendedName>
</protein>
<accession>A0A7S3VA70</accession>
<keyword evidence="2 4" id="KW-0863">Zinc-finger</keyword>
<dbReference type="GO" id="GO:0008270">
    <property type="term" value="F:zinc ion binding"/>
    <property type="evidence" value="ECO:0007669"/>
    <property type="project" value="UniProtKB-KW"/>
</dbReference>
<dbReference type="InterPro" id="IPR002893">
    <property type="entry name" value="Znf_MYND"/>
</dbReference>
<evidence type="ECO:0000256" key="1">
    <source>
        <dbReference type="ARBA" id="ARBA00022723"/>
    </source>
</evidence>
<evidence type="ECO:0000256" key="2">
    <source>
        <dbReference type="ARBA" id="ARBA00022771"/>
    </source>
</evidence>
<dbReference type="AlphaFoldDB" id="A0A7S3VA70"/>
<sequence>MGKKSKRRPNARIKRDVAVAGDNGVDLSPEEAGVIWWLKGESEFMTPQGSFRQTGGTIDREVQIYCGLAMAHLKNPEGRNESKAEFYFRKVADIENTDRIGFSARSVRESFLELFRLYAESGRSKEASELLENYLSKGCGRGSFNRKDSMEARVLYQCTGIIALSDLTKKHTDMAPLIPVLEKYIDTLDGIDAIHALYYAMSRYFLGISFFSKALIYAKKRLHAVQKSPENRYGKLECSALVNLAKNLCRFGMYEDALSQLKIADQIISPTDVNIGLGPWEKSLVYEALGDTLKEQAEVTKMKELRKRLHLKSISYYKKSCKLRYDLLEEFGAKGGVDIDTDDILTPTILCSFKIGRQLANNKKWSQAKEYSMIGVELVERHVNDSKSVAMAYPMVYPYFGKVFLDQYLHSDYYYLEDEAKLLLHSAREYTQKGLAAYKRMPALSNGVHALAKLPISFDMAVESYFLGKKEVACQMLACHLNARTAVQSCAACGHAWIKGGEFVNKICANCDAVCYCNDVCQQRHWKNFDDKRMSHKRLCPLLKELKGFGRTESLHGKILDFFEDLKPSKRREAHVTDIDGVD</sequence>
<dbReference type="SUPFAM" id="SSF144232">
    <property type="entry name" value="HIT/MYND zinc finger-like"/>
    <property type="match status" value="1"/>
</dbReference>
<dbReference type="InterPro" id="IPR011990">
    <property type="entry name" value="TPR-like_helical_dom_sf"/>
</dbReference>
<dbReference type="Gene3D" id="1.25.40.10">
    <property type="entry name" value="Tetratricopeptide repeat domain"/>
    <property type="match status" value="1"/>
</dbReference>
<keyword evidence="1" id="KW-0479">Metal-binding</keyword>
<name>A0A7S3VA70_9STRA</name>
<reference evidence="6" key="1">
    <citation type="submission" date="2021-01" db="EMBL/GenBank/DDBJ databases">
        <authorList>
            <person name="Corre E."/>
            <person name="Pelletier E."/>
            <person name="Niang G."/>
            <person name="Scheremetjew M."/>
            <person name="Finn R."/>
            <person name="Kale V."/>
            <person name="Holt S."/>
            <person name="Cochrane G."/>
            <person name="Meng A."/>
            <person name="Brown T."/>
            <person name="Cohen L."/>
        </authorList>
    </citation>
    <scope>NUCLEOTIDE SEQUENCE</scope>
    <source>
        <strain evidence="6">MM31A-1</strain>
    </source>
</reference>
<dbReference type="Gene3D" id="6.10.140.2220">
    <property type="match status" value="1"/>
</dbReference>
<feature type="domain" description="MYND-type" evidence="5">
    <location>
        <begin position="490"/>
        <end position="540"/>
    </location>
</feature>
<dbReference type="PROSITE" id="PS50865">
    <property type="entry name" value="ZF_MYND_2"/>
    <property type="match status" value="1"/>
</dbReference>
<evidence type="ECO:0000256" key="4">
    <source>
        <dbReference type="PROSITE-ProRule" id="PRU00134"/>
    </source>
</evidence>
<proteinExistence type="predicted"/>
<gene>
    <name evidence="6" type="ORF">CDEB00056_LOCUS11321</name>
</gene>